<dbReference type="EMBL" id="RBDX01000004">
    <property type="protein sequence ID" value="RKN10945.1"/>
    <property type="molecule type" value="Genomic_DNA"/>
</dbReference>
<name>A0A3A9WD85_9ACTN</name>
<dbReference type="Gene3D" id="3.40.50.620">
    <property type="entry name" value="HUPs"/>
    <property type="match status" value="2"/>
</dbReference>
<keyword evidence="5" id="KW-1185">Reference proteome</keyword>
<evidence type="ECO:0000313" key="3">
    <source>
        <dbReference type="EMBL" id="RKN10945.1"/>
    </source>
</evidence>
<reference evidence="5 6" key="1">
    <citation type="submission" date="2018-09" db="EMBL/GenBank/DDBJ databases">
        <title>Streptomyces sp. nov. DS1-2, an endophytic actinomycete isolated from roots of Dendrobium scabrilingue.</title>
        <authorList>
            <person name="Kuncharoen N."/>
            <person name="Kudo T."/>
            <person name="Ohkuma M."/>
            <person name="Yuki M."/>
            <person name="Tanasupawat S."/>
        </authorList>
    </citation>
    <scope>NUCLEOTIDE SEQUENCE [LARGE SCALE GENOMIC DNA]</scope>
    <source>
        <strain evidence="3 6">AZ1-7</strain>
        <strain evidence="4 5">DS1-2</strain>
    </source>
</reference>
<dbReference type="Proteomes" id="UP000275024">
    <property type="component" value="Unassembled WGS sequence"/>
</dbReference>
<sequence length="285" mass="29766">MALVAQAPIVVGVDGSDCSQLAVDWAVDAAARHGRVLRLVYATQAERYERGASPSGEDRGDDAETGRELLVAARERAGVRRPGVPISAEVRDLTPVNALVREGREGTVLVVGSRGRGPLTTMFLGSVGLGVAARASCPVVVVRGERPALEGQFGRVVVGVSGARGEGAAIDFAFREADAWNVELRAVHAWPGVATEDAGQAEEAEARAVLARAVADASGRHPEVRTDLETVAGAPRSTLLWKAGSADLLVVGVRDRHGEDGLRLGLISHALVHTAPCPVAVVPRR</sequence>
<dbReference type="EMBL" id="RBDY01000004">
    <property type="protein sequence ID" value="RKN25208.1"/>
    <property type="molecule type" value="Genomic_DNA"/>
</dbReference>
<dbReference type="InterPro" id="IPR014729">
    <property type="entry name" value="Rossmann-like_a/b/a_fold"/>
</dbReference>
<accession>A0A3A9WD85</accession>
<feature type="domain" description="UspA" evidence="2">
    <location>
        <begin position="153"/>
        <end position="283"/>
    </location>
</feature>
<dbReference type="Proteomes" id="UP000268652">
    <property type="component" value="Unassembled WGS sequence"/>
</dbReference>
<dbReference type="PRINTS" id="PR01438">
    <property type="entry name" value="UNVRSLSTRESS"/>
</dbReference>
<comment type="caution">
    <text evidence="3">The sequence shown here is derived from an EMBL/GenBank/DDBJ whole genome shotgun (WGS) entry which is preliminary data.</text>
</comment>
<comment type="similarity">
    <text evidence="1">Belongs to the universal stress protein A family.</text>
</comment>
<dbReference type="Pfam" id="PF00582">
    <property type="entry name" value="Usp"/>
    <property type="match status" value="2"/>
</dbReference>
<dbReference type="OrthoDB" id="3174546at2"/>
<dbReference type="AlphaFoldDB" id="A0A3A9WD85"/>
<dbReference type="InterPro" id="IPR006016">
    <property type="entry name" value="UspA"/>
</dbReference>
<proteinExistence type="inferred from homology"/>
<evidence type="ECO:0000313" key="5">
    <source>
        <dbReference type="Proteomes" id="UP000268652"/>
    </source>
</evidence>
<dbReference type="PANTHER" id="PTHR46268:SF6">
    <property type="entry name" value="UNIVERSAL STRESS PROTEIN UP12"/>
    <property type="match status" value="1"/>
</dbReference>
<evidence type="ECO:0000313" key="4">
    <source>
        <dbReference type="EMBL" id="RKN25208.1"/>
    </source>
</evidence>
<dbReference type="InterPro" id="IPR006015">
    <property type="entry name" value="Universal_stress_UspA"/>
</dbReference>
<evidence type="ECO:0000259" key="2">
    <source>
        <dbReference type="Pfam" id="PF00582"/>
    </source>
</evidence>
<gene>
    <name evidence="4" type="ORF">D7318_08210</name>
    <name evidence="3" type="ORF">D7319_07355</name>
</gene>
<feature type="domain" description="UspA" evidence="2">
    <location>
        <begin position="8"/>
        <end position="143"/>
    </location>
</feature>
<dbReference type="SUPFAM" id="SSF52402">
    <property type="entry name" value="Adenine nucleotide alpha hydrolases-like"/>
    <property type="match status" value="2"/>
</dbReference>
<protein>
    <submittedName>
        <fullName evidence="3">Universal stress protein</fullName>
    </submittedName>
</protein>
<dbReference type="PANTHER" id="PTHR46268">
    <property type="entry name" value="STRESS RESPONSE PROTEIN NHAX"/>
    <property type="match status" value="1"/>
</dbReference>
<evidence type="ECO:0000256" key="1">
    <source>
        <dbReference type="ARBA" id="ARBA00008791"/>
    </source>
</evidence>
<organism evidence="3 6">
    <name type="scientific">Streptomyces radicis</name>
    <dbReference type="NCBI Taxonomy" id="1750517"/>
    <lineage>
        <taxon>Bacteria</taxon>
        <taxon>Bacillati</taxon>
        <taxon>Actinomycetota</taxon>
        <taxon>Actinomycetes</taxon>
        <taxon>Kitasatosporales</taxon>
        <taxon>Streptomycetaceae</taxon>
        <taxon>Streptomyces</taxon>
    </lineage>
</organism>
<evidence type="ECO:0000313" key="6">
    <source>
        <dbReference type="Proteomes" id="UP000275024"/>
    </source>
</evidence>